<dbReference type="EMBL" id="MT143860">
    <property type="protein sequence ID" value="QJB03759.1"/>
    <property type="molecule type" value="Genomic_DNA"/>
</dbReference>
<evidence type="ECO:0000313" key="1">
    <source>
        <dbReference type="EMBL" id="QJA99966.1"/>
    </source>
</evidence>
<protein>
    <submittedName>
        <fullName evidence="2">Uncharacterized protein</fullName>
    </submittedName>
</protein>
<gene>
    <name evidence="1" type="ORF">MM171A00766_0029</name>
    <name evidence="2" type="ORF">MM171B00553_0006</name>
</gene>
<reference evidence="2" key="1">
    <citation type="submission" date="2020-03" db="EMBL/GenBank/DDBJ databases">
        <title>The deep terrestrial virosphere.</title>
        <authorList>
            <person name="Holmfeldt K."/>
            <person name="Nilsson E."/>
            <person name="Simone D."/>
            <person name="Lopez-Fernandez M."/>
            <person name="Wu X."/>
            <person name="de Brujin I."/>
            <person name="Lundin D."/>
            <person name="Andersson A."/>
            <person name="Bertilsson S."/>
            <person name="Dopson M."/>
        </authorList>
    </citation>
    <scope>NUCLEOTIDE SEQUENCE</scope>
    <source>
        <strain evidence="1">MM171A00766</strain>
        <strain evidence="2">MM171B00553</strain>
    </source>
</reference>
<accession>A0A6M3MER1</accession>
<dbReference type="AlphaFoldDB" id="A0A6M3MER1"/>
<organism evidence="2">
    <name type="scientific">viral metagenome</name>
    <dbReference type="NCBI Taxonomy" id="1070528"/>
    <lineage>
        <taxon>unclassified sequences</taxon>
        <taxon>metagenomes</taxon>
        <taxon>organismal metagenomes</taxon>
    </lineage>
</organism>
<dbReference type="EMBL" id="MT143675">
    <property type="protein sequence ID" value="QJA99966.1"/>
    <property type="molecule type" value="Genomic_DNA"/>
</dbReference>
<proteinExistence type="predicted"/>
<evidence type="ECO:0000313" key="2">
    <source>
        <dbReference type="EMBL" id="QJB03759.1"/>
    </source>
</evidence>
<sequence length="169" mass="20270">MKNIKISNEQIKELQIRFLSDRRIKTHQNEIAAIYNIAIPKGLKITNGFSEIIYDEKVEYEVNRVKQIIADIVKTDYVDLVLNSEEMEEEKWFINRIGKKVWRTMNTCDCLTCRKAYRDGLIIFDKMHVDYLHLCSETQGIRYFDTKEERDNYENGIKRSNFKSYNRIR</sequence>
<name>A0A6M3MER1_9ZZZZ</name>